<name>A0A8S3Z9E3_9EUPU</name>
<accession>A0A8S3Z9E3</accession>
<dbReference type="GO" id="GO:0071140">
    <property type="term" value="P:resolution of mitotic recombination intermediates"/>
    <property type="evidence" value="ECO:0007669"/>
    <property type="project" value="TreeGrafter"/>
</dbReference>
<dbReference type="PIRSF" id="PIRSF005856">
    <property type="entry name" value="Rad51"/>
    <property type="match status" value="1"/>
</dbReference>
<dbReference type="InterPro" id="IPR016467">
    <property type="entry name" value="DNA_recomb/repair_RecA-like"/>
</dbReference>
<dbReference type="PANTHER" id="PTHR46487">
    <property type="entry name" value="DNA REPAIR PROTEIN XRCC3"/>
    <property type="match status" value="1"/>
</dbReference>
<feature type="domain" description="RecA family profile 1" evidence="7">
    <location>
        <begin position="83"/>
        <end position="253"/>
    </location>
</feature>
<dbReference type="GO" id="GO:0000400">
    <property type="term" value="F:four-way junction DNA binding"/>
    <property type="evidence" value="ECO:0007669"/>
    <property type="project" value="TreeGrafter"/>
</dbReference>
<dbReference type="InterPro" id="IPR047348">
    <property type="entry name" value="XRCC3-like_C"/>
</dbReference>
<dbReference type="CDD" id="cd19491">
    <property type="entry name" value="XRCC3"/>
    <property type="match status" value="1"/>
</dbReference>
<dbReference type="GO" id="GO:0000722">
    <property type="term" value="P:telomere maintenance via recombination"/>
    <property type="evidence" value="ECO:0007669"/>
    <property type="project" value="TreeGrafter"/>
</dbReference>
<keyword evidence="9" id="KW-1185">Reference proteome</keyword>
<evidence type="ECO:0000256" key="6">
    <source>
        <dbReference type="ARBA" id="ARBA00023242"/>
    </source>
</evidence>
<keyword evidence="5" id="KW-0234">DNA repair</keyword>
<dbReference type="OrthoDB" id="1861185at2759"/>
<dbReference type="GO" id="GO:0033065">
    <property type="term" value="C:Rad51C-XRCC3 complex"/>
    <property type="evidence" value="ECO:0007669"/>
    <property type="project" value="TreeGrafter"/>
</dbReference>
<evidence type="ECO:0000256" key="2">
    <source>
        <dbReference type="ARBA" id="ARBA00022741"/>
    </source>
</evidence>
<evidence type="ECO:0000259" key="7">
    <source>
        <dbReference type="PROSITE" id="PS50162"/>
    </source>
</evidence>
<keyword evidence="3" id="KW-0227">DNA damage</keyword>
<dbReference type="GO" id="GO:0005657">
    <property type="term" value="C:replication fork"/>
    <property type="evidence" value="ECO:0007669"/>
    <property type="project" value="TreeGrafter"/>
</dbReference>
<dbReference type="PANTHER" id="PTHR46487:SF1">
    <property type="entry name" value="DNA REPAIR PROTEIN XRCC3"/>
    <property type="match status" value="1"/>
</dbReference>
<protein>
    <recommendedName>
        <fullName evidence="7">RecA family profile 1 domain-containing protein</fullName>
    </recommendedName>
</protein>
<proteinExistence type="predicted"/>
<keyword evidence="4" id="KW-0067">ATP-binding</keyword>
<keyword evidence="2" id="KW-0547">Nucleotide-binding</keyword>
<evidence type="ECO:0000256" key="5">
    <source>
        <dbReference type="ARBA" id="ARBA00023204"/>
    </source>
</evidence>
<dbReference type="AlphaFoldDB" id="A0A8S3Z9E3"/>
<dbReference type="GO" id="GO:0005524">
    <property type="term" value="F:ATP binding"/>
    <property type="evidence" value="ECO:0007669"/>
    <property type="project" value="UniProtKB-KW"/>
</dbReference>
<sequence length="341" mass="37506">MSLHESETVGSLDLDPKITGMLKKAHLTNLRHIMTLSNLEIERLANLPVKDVQMIKDLVAEKLVRKPVTALEILHKKTDVCLQHWRLGTNCQVIDSVLRGGLLSGVVSEISGESACGKTQLCLQLCISVQLNNICSGGAVYICTEDAFPSKRLQHLIQANSAITGGRNLGDQIFIEHVADFETLDFCISRKLPTLLERELVKLVVIDSVTALFRCHYDATQTVERAKHLTSFASKLRQLAFVHRIPVVCVNQVSANMSGAGDASTVPALGLTWANQIACRITMSRPSVLPPSVQKHKMEWKGKPGALAEATYRKLAVVFAPHLPLRELFVFIDHCGIHGLV</sequence>
<evidence type="ECO:0000256" key="1">
    <source>
        <dbReference type="ARBA" id="ARBA00004123"/>
    </source>
</evidence>
<dbReference type="Proteomes" id="UP000678393">
    <property type="component" value="Unassembled WGS sequence"/>
</dbReference>
<reference evidence="8" key="1">
    <citation type="submission" date="2021-04" db="EMBL/GenBank/DDBJ databases">
        <authorList>
            <consortium name="Molecular Ecology Group"/>
        </authorList>
    </citation>
    <scope>NUCLEOTIDE SEQUENCE</scope>
</reference>
<evidence type="ECO:0000256" key="4">
    <source>
        <dbReference type="ARBA" id="ARBA00022840"/>
    </source>
</evidence>
<organism evidence="8 9">
    <name type="scientific">Candidula unifasciata</name>
    <dbReference type="NCBI Taxonomy" id="100452"/>
    <lineage>
        <taxon>Eukaryota</taxon>
        <taxon>Metazoa</taxon>
        <taxon>Spiralia</taxon>
        <taxon>Lophotrochozoa</taxon>
        <taxon>Mollusca</taxon>
        <taxon>Gastropoda</taxon>
        <taxon>Heterobranchia</taxon>
        <taxon>Euthyneura</taxon>
        <taxon>Panpulmonata</taxon>
        <taxon>Eupulmonata</taxon>
        <taxon>Stylommatophora</taxon>
        <taxon>Helicina</taxon>
        <taxon>Helicoidea</taxon>
        <taxon>Geomitridae</taxon>
        <taxon>Candidula</taxon>
    </lineage>
</organism>
<dbReference type="GO" id="GO:0140664">
    <property type="term" value="F:ATP-dependent DNA damage sensor activity"/>
    <property type="evidence" value="ECO:0007669"/>
    <property type="project" value="InterPro"/>
</dbReference>
<dbReference type="EMBL" id="CAJHNH020001591">
    <property type="protein sequence ID" value="CAG5123701.1"/>
    <property type="molecule type" value="Genomic_DNA"/>
</dbReference>
<dbReference type="InterPro" id="IPR020588">
    <property type="entry name" value="RecA_ATP-bd"/>
</dbReference>
<comment type="subcellular location">
    <subcellularLocation>
        <location evidence="1">Nucleus</location>
    </subcellularLocation>
</comment>
<dbReference type="Pfam" id="PF08423">
    <property type="entry name" value="Rad51"/>
    <property type="match status" value="1"/>
</dbReference>
<dbReference type="GO" id="GO:0090656">
    <property type="term" value="P:t-circle formation"/>
    <property type="evidence" value="ECO:0007669"/>
    <property type="project" value="TreeGrafter"/>
</dbReference>
<dbReference type="InterPro" id="IPR027417">
    <property type="entry name" value="P-loop_NTPase"/>
</dbReference>
<dbReference type="InterPro" id="IPR013632">
    <property type="entry name" value="Rad51_C"/>
</dbReference>
<dbReference type="PROSITE" id="PS50162">
    <property type="entry name" value="RECA_2"/>
    <property type="match status" value="1"/>
</dbReference>
<evidence type="ECO:0000256" key="3">
    <source>
        <dbReference type="ARBA" id="ARBA00022763"/>
    </source>
</evidence>
<comment type="caution">
    <text evidence="8">The sequence shown here is derived from an EMBL/GenBank/DDBJ whole genome shotgun (WGS) entry which is preliminary data.</text>
</comment>
<dbReference type="SUPFAM" id="SSF52540">
    <property type="entry name" value="P-loop containing nucleoside triphosphate hydrolases"/>
    <property type="match status" value="1"/>
</dbReference>
<gene>
    <name evidence="8" type="ORF">CUNI_LOCUS9259</name>
</gene>
<evidence type="ECO:0000313" key="8">
    <source>
        <dbReference type="EMBL" id="CAG5123701.1"/>
    </source>
</evidence>
<dbReference type="Gene3D" id="3.40.50.300">
    <property type="entry name" value="P-loop containing nucleotide triphosphate hydrolases"/>
    <property type="match status" value="1"/>
</dbReference>
<dbReference type="GO" id="GO:0045003">
    <property type="term" value="P:double-strand break repair via synthesis-dependent strand annealing"/>
    <property type="evidence" value="ECO:0007669"/>
    <property type="project" value="TreeGrafter"/>
</dbReference>
<keyword evidence="6" id="KW-0539">Nucleus</keyword>
<evidence type="ECO:0000313" key="9">
    <source>
        <dbReference type="Proteomes" id="UP000678393"/>
    </source>
</evidence>